<reference evidence="3 4" key="1">
    <citation type="submission" date="2015-01" db="EMBL/GenBank/DDBJ databases">
        <title>The Genome Sequence of Rhinocladiella mackenzie CBS 650.93.</title>
        <authorList>
            <consortium name="The Broad Institute Genomics Platform"/>
            <person name="Cuomo C."/>
            <person name="de Hoog S."/>
            <person name="Gorbushina A."/>
            <person name="Stielow B."/>
            <person name="Teixiera M."/>
            <person name="Abouelleil A."/>
            <person name="Chapman S.B."/>
            <person name="Priest M."/>
            <person name="Young S.K."/>
            <person name="Wortman J."/>
            <person name="Nusbaum C."/>
            <person name="Birren B."/>
        </authorList>
    </citation>
    <scope>NUCLEOTIDE SEQUENCE [LARGE SCALE GENOMIC DNA]</scope>
    <source>
        <strain evidence="3 4">CBS 650.93</strain>
    </source>
</reference>
<dbReference type="InterPro" id="IPR018609">
    <property type="entry name" value="Bud13"/>
</dbReference>
<sequence>MSRANLAAYLAKNYLTASAASDSQQYTSTGDFQDSTRPKKKRRKNKDPDASGGLIVADDDDELSLRGSSVRRRNDEDGDGLDVPTFETGVKSAEFRKKKGGSGWKVISNARSTSTGRETSNTEEGAKNTTSGEDDAEAEAEADRVLAEAEQEARLRRRQLEDEDAPAIIDIAPEEAGGSPRMQSGARAGLQTAADTAALIEREQRERDLETRRERKQKSKSKETPHEEETIYRDATGRRIDISMKRAEARAAAAEAERTERQAREEAMGDVQRREREARKQQLEDARFLTLARGVDDEEMNEELRGRMRWDDPMAAYMAQKKTEAAESVAMTPASRSKHGAQNPSAAKKSKVYKGPAPPNRYGILPGWRWDGVDRGNGFEKEWFQARARRGRNEEMEYQWQMDE</sequence>
<dbReference type="GeneID" id="25296526"/>
<evidence type="ECO:0000313" key="4">
    <source>
        <dbReference type="Proteomes" id="UP000053617"/>
    </source>
</evidence>
<feature type="compositionally biased region" description="Polar residues" evidence="2">
    <location>
        <begin position="109"/>
        <end position="131"/>
    </location>
</feature>
<dbReference type="GO" id="GO:0070274">
    <property type="term" value="C:RES complex"/>
    <property type="evidence" value="ECO:0007669"/>
    <property type="project" value="TreeGrafter"/>
</dbReference>
<dbReference type="VEuPathDB" id="FungiDB:Z518_08455"/>
<dbReference type="GO" id="GO:0003723">
    <property type="term" value="F:RNA binding"/>
    <property type="evidence" value="ECO:0007669"/>
    <property type="project" value="TreeGrafter"/>
</dbReference>
<feature type="region of interest" description="Disordered" evidence="2">
    <location>
        <begin position="20"/>
        <end position="236"/>
    </location>
</feature>
<dbReference type="InterPro" id="IPR051112">
    <property type="entry name" value="CWC26_splicing_factor"/>
</dbReference>
<name>A0A0D2I9L3_9EURO</name>
<dbReference type="PANTHER" id="PTHR31809">
    <property type="entry name" value="BUD13 HOMOLOG"/>
    <property type="match status" value="1"/>
</dbReference>
<dbReference type="STRING" id="1442369.A0A0D2I9L3"/>
<feature type="compositionally biased region" description="Basic and acidic residues" evidence="2">
    <location>
        <begin position="200"/>
        <end position="213"/>
    </location>
</feature>
<dbReference type="Pfam" id="PF09736">
    <property type="entry name" value="Bud13"/>
    <property type="match status" value="1"/>
</dbReference>
<feature type="compositionally biased region" description="Polar residues" evidence="2">
    <location>
        <begin position="20"/>
        <end position="35"/>
    </location>
</feature>
<feature type="compositionally biased region" description="Basic and acidic residues" evidence="2">
    <location>
        <begin position="220"/>
        <end position="236"/>
    </location>
</feature>
<dbReference type="OrthoDB" id="6022at2759"/>
<dbReference type="HOGENOM" id="CLU_024195_0_0_1"/>
<comment type="similarity">
    <text evidence="1">Belongs to the CWC26 family.</text>
</comment>
<dbReference type="EMBL" id="KN847480">
    <property type="protein sequence ID" value="KIX02514.1"/>
    <property type="molecule type" value="Genomic_DNA"/>
</dbReference>
<feature type="compositionally biased region" description="Basic and acidic residues" evidence="2">
    <location>
        <begin position="141"/>
        <end position="160"/>
    </location>
</feature>
<dbReference type="PANTHER" id="PTHR31809:SF0">
    <property type="entry name" value="BUD13 HOMOLOG"/>
    <property type="match status" value="1"/>
</dbReference>
<feature type="region of interest" description="Disordered" evidence="2">
    <location>
        <begin position="327"/>
        <end position="358"/>
    </location>
</feature>
<evidence type="ECO:0000313" key="3">
    <source>
        <dbReference type="EMBL" id="KIX02514.1"/>
    </source>
</evidence>
<dbReference type="Proteomes" id="UP000053617">
    <property type="component" value="Unassembled WGS sequence"/>
</dbReference>
<feature type="region of interest" description="Disordered" evidence="2">
    <location>
        <begin position="251"/>
        <end position="282"/>
    </location>
</feature>
<gene>
    <name evidence="3" type="ORF">Z518_08455</name>
</gene>
<proteinExistence type="inferred from homology"/>
<dbReference type="GO" id="GO:0000398">
    <property type="term" value="P:mRNA splicing, via spliceosome"/>
    <property type="evidence" value="ECO:0007669"/>
    <property type="project" value="TreeGrafter"/>
</dbReference>
<keyword evidence="4" id="KW-1185">Reference proteome</keyword>
<dbReference type="GO" id="GO:0005684">
    <property type="term" value="C:U2-type spliceosomal complex"/>
    <property type="evidence" value="ECO:0007669"/>
    <property type="project" value="TreeGrafter"/>
</dbReference>
<dbReference type="RefSeq" id="XP_013269650.1">
    <property type="nucleotide sequence ID" value="XM_013414196.1"/>
</dbReference>
<organism evidence="3 4">
    <name type="scientific">Rhinocladiella mackenziei CBS 650.93</name>
    <dbReference type="NCBI Taxonomy" id="1442369"/>
    <lineage>
        <taxon>Eukaryota</taxon>
        <taxon>Fungi</taxon>
        <taxon>Dikarya</taxon>
        <taxon>Ascomycota</taxon>
        <taxon>Pezizomycotina</taxon>
        <taxon>Eurotiomycetes</taxon>
        <taxon>Chaetothyriomycetidae</taxon>
        <taxon>Chaetothyriales</taxon>
        <taxon>Herpotrichiellaceae</taxon>
        <taxon>Rhinocladiella</taxon>
    </lineage>
</organism>
<protein>
    <recommendedName>
        <fullName evidence="5">Pre-mRNA-splicing factor CWC26</fullName>
    </recommendedName>
</protein>
<evidence type="ECO:0000256" key="1">
    <source>
        <dbReference type="ARBA" id="ARBA00011069"/>
    </source>
</evidence>
<dbReference type="AlphaFoldDB" id="A0A0D2I9L3"/>
<accession>A0A0D2I9L3</accession>
<evidence type="ECO:0008006" key="5">
    <source>
        <dbReference type="Google" id="ProtNLM"/>
    </source>
</evidence>
<feature type="compositionally biased region" description="Low complexity" evidence="2">
    <location>
        <begin position="166"/>
        <end position="176"/>
    </location>
</feature>
<evidence type="ECO:0000256" key="2">
    <source>
        <dbReference type="SAM" id="MobiDB-lite"/>
    </source>
</evidence>